<keyword evidence="3 6" id="KW-0812">Transmembrane</keyword>
<accession>A0A1A9QDT7</accession>
<name>A0A1A9QDT7_9MOLU</name>
<evidence type="ECO:0000256" key="5">
    <source>
        <dbReference type="ARBA" id="ARBA00023136"/>
    </source>
</evidence>
<feature type="transmembrane region" description="Helical" evidence="6">
    <location>
        <begin position="38"/>
        <end position="61"/>
    </location>
</feature>
<evidence type="ECO:0000256" key="1">
    <source>
        <dbReference type="ARBA" id="ARBA00004651"/>
    </source>
</evidence>
<feature type="transmembrane region" description="Helical" evidence="6">
    <location>
        <begin position="95"/>
        <end position="113"/>
    </location>
</feature>
<comment type="caution">
    <text evidence="7">The sequence shown here is derived from an EMBL/GenBank/DDBJ whole genome shotgun (WGS) entry which is preliminary data.</text>
</comment>
<dbReference type="STRING" id="432608.A6V39_04585"/>
<feature type="transmembrane region" description="Helical" evidence="6">
    <location>
        <begin position="389"/>
        <end position="412"/>
    </location>
</feature>
<dbReference type="PANTHER" id="PTHR42770">
    <property type="entry name" value="AMINO ACID TRANSPORTER-RELATED"/>
    <property type="match status" value="1"/>
</dbReference>
<sequence length="475" mass="52980">MSKGKLTYSSAIFLSISSMIGAGIFMKTQTLNKLSQNSLSPIFLLFFIFLINIFAFTYVLIKIIPSQNSNAGFMEWAREYCSPQLNAAFVNFIRYFYHPISLVLFSVYGVLGISGNSNMSTLLAIVFAVLVVFILMFINLISFKIAHKIQLVLWSCVLIPLILLPIFAIAYPSSESTKERATGIDGLGSWMVLLSGLPSLLFIYDGFYNLASLKDKLDSSKDLVKCLVISIIAVTLIYLYVIIGFSIGSPNSDYQNFNIFKGKPALKELFEILTGLAGFMTLNSIALSNIPQLTAMNDTYNFKDLTILKRFLFYKSKGNNPAFENKFISWIYLLLQTFFWFIVIGIASFFGGTIEVLDALADIVSAFVFGILVAIIIGSLKKNLKDTPFIYAVIFSSSLIIIALLYLFTSYLTGAFGFAGANRFSFGLKLSLLLLFLIGSFFPQIKDRIDRIFNANKYALHHIDNNSLTTLNNGL</sequence>
<dbReference type="PIRSF" id="PIRSF006060">
    <property type="entry name" value="AA_transporter"/>
    <property type="match status" value="1"/>
</dbReference>
<feature type="transmembrane region" description="Helical" evidence="6">
    <location>
        <begin position="424"/>
        <end position="442"/>
    </location>
</feature>
<keyword evidence="2" id="KW-1003">Cell membrane</keyword>
<proteinExistence type="predicted"/>
<dbReference type="GO" id="GO:0022857">
    <property type="term" value="F:transmembrane transporter activity"/>
    <property type="evidence" value="ECO:0007669"/>
    <property type="project" value="InterPro"/>
</dbReference>
<dbReference type="Gene3D" id="1.20.1740.10">
    <property type="entry name" value="Amino acid/polyamine transporter I"/>
    <property type="match status" value="1"/>
</dbReference>
<feature type="transmembrane region" description="Helical" evidence="6">
    <location>
        <begin position="269"/>
        <end position="287"/>
    </location>
</feature>
<feature type="transmembrane region" description="Helical" evidence="6">
    <location>
        <begin position="190"/>
        <end position="211"/>
    </location>
</feature>
<feature type="transmembrane region" description="Helical" evidence="6">
    <location>
        <begin position="223"/>
        <end position="249"/>
    </location>
</feature>
<dbReference type="Pfam" id="PF13520">
    <property type="entry name" value="AA_permease_2"/>
    <property type="match status" value="1"/>
</dbReference>
<feature type="transmembrane region" description="Helical" evidence="6">
    <location>
        <begin position="327"/>
        <end position="350"/>
    </location>
</feature>
<feature type="transmembrane region" description="Helical" evidence="6">
    <location>
        <begin position="119"/>
        <end position="139"/>
    </location>
</feature>
<dbReference type="Proteomes" id="UP000077623">
    <property type="component" value="Unassembled WGS sequence"/>
</dbReference>
<dbReference type="GO" id="GO:0005886">
    <property type="term" value="C:plasma membrane"/>
    <property type="evidence" value="ECO:0007669"/>
    <property type="project" value="UniProtKB-SubCell"/>
</dbReference>
<dbReference type="AlphaFoldDB" id="A0A1A9QDT7"/>
<dbReference type="InterPro" id="IPR050367">
    <property type="entry name" value="APC_superfamily"/>
</dbReference>
<gene>
    <name evidence="7" type="ORF">A6V39_04585</name>
</gene>
<dbReference type="InterPro" id="IPR002293">
    <property type="entry name" value="AA/rel_permease1"/>
</dbReference>
<dbReference type="PANTHER" id="PTHR42770:SF7">
    <property type="entry name" value="MEMBRANE PROTEIN"/>
    <property type="match status" value="1"/>
</dbReference>
<dbReference type="EMBL" id="LWUJ01000012">
    <property type="protein sequence ID" value="OAL10161.1"/>
    <property type="molecule type" value="Genomic_DNA"/>
</dbReference>
<evidence type="ECO:0000256" key="4">
    <source>
        <dbReference type="ARBA" id="ARBA00022989"/>
    </source>
</evidence>
<keyword evidence="5 6" id="KW-0472">Membrane</keyword>
<evidence type="ECO:0000256" key="6">
    <source>
        <dbReference type="SAM" id="Phobius"/>
    </source>
</evidence>
<evidence type="ECO:0000256" key="2">
    <source>
        <dbReference type="ARBA" id="ARBA00022475"/>
    </source>
</evidence>
<comment type="subcellular location">
    <subcellularLocation>
        <location evidence="1">Cell membrane</location>
        <topology evidence="1">Multi-pass membrane protein</topology>
    </subcellularLocation>
</comment>
<dbReference type="RefSeq" id="WP_245633521.1">
    <property type="nucleotide sequence ID" value="NZ_LWUJ01000012.1"/>
</dbReference>
<protein>
    <submittedName>
        <fullName evidence="7">Amino acid permease</fullName>
    </submittedName>
</protein>
<organism evidence="7 8">
    <name type="scientific">Candidatus Mycoplasma haematobovis</name>
    <dbReference type="NCBI Taxonomy" id="432608"/>
    <lineage>
        <taxon>Bacteria</taxon>
        <taxon>Bacillati</taxon>
        <taxon>Mycoplasmatota</taxon>
        <taxon>Mollicutes</taxon>
        <taxon>Mycoplasmataceae</taxon>
        <taxon>Mycoplasma</taxon>
    </lineage>
</organism>
<feature type="transmembrane region" description="Helical" evidence="6">
    <location>
        <begin position="7"/>
        <end position="26"/>
    </location>
</feature>
<evidence type="ECO:0000313" key="7">
    <source>
        <dbReference type="EMBL" id="OAL10161.1"/>
    </source>
</evidence>
<keyword evidence="8" id="KW-1185">Reference proteome</keyword>
<feature type="transmembrane region" description="Helical" evidence="6">
    <location>
        <begin position="151"/>
        <end position="170"/>
    </location>
</feature>
<keyword evidence="4 6" id="KW-1133">Transmembrane helix</keyword>
<feature type="transmembrane region" description="Helical" evidence="6">
    <location>
        <begin position="356"/>
        <end position="377"/>
    </location>
</feature>
<evidence type="ECO:0000256" key="3">
    <source>
        <dbReference type="ARBA" id="ARBA00022692"/>
    </source>
</evidence>
<evidence type="ECO:0000313" key="8">
    <source>
        <dbReference type="Proteomes" id="UP000077623"/>
    </source>
</evidence>
<reference evidence="8" key="1">
    <citation type="submission" date="2016-04" db="EMBL/GenBank/DDBJ databases">
        <authorList>
            <person name="Quiroz-Castaneda R.E."/>
            <person name="Martinez-Ocampo F."/>
        </authorList>
    </citation>
    <scope>NUCLEOTIDE SEQUENCE [LARGE SCALE GENOMIC DNA]</scope>
    <source>
        <strain evidence="8">INIFAP01</strain>
    </source>
</reference>